<dbReference type="PANTHER" id="PTHR24020:SF49">
    <property type="entry name" value="COLLAGEN ALPHA-1(XXVIII) CHAIN"/>
    <property type="match status" value="1"/>
</dbReference>
<dbReference type="InterPro" id="IPR013320">
    <property type="entry name" value="ConA-like_dom_sf"/>
</dbReference>
<dbReference type="Pfam" id="PF00092">
    <property type="entry name" value="VWA"/>
    <property type="match status" value="1"/>
</dbReference>
<evidence type="ECO:0000313" key="6">
    <source>
        <dbReference type="EMBL" id="PSC69744.1"/>
    </source>
</evidence>
<dbReference type="InterPro" id="IPR036465">
    <property type="entry name" value="vWFA_dom_sf"/>
</dbReference>
<feature type="chain" id="PRO_5015140435" evidence="4">
    <location>
        <begin position="22"/>
        <end position="692"/>
    </location>
</feature>
<feature type="compositionally biased region" description="Pro residues" evidence="3">
    <location>
        <begin position="311"/>
        <end position="338"/>
    </location>
</feature>
<keyword evidence="4" id="KW-0732">Signal</keyword>
<keyword evidence="1" id="KW-0379">Hydroxylation</keyword>
<dbReference type="AlphaFoldDB" id="A0A2P6V6N5"/>
<evidence type="ECO:0000256" key="1">
    <source>
        <dbReference type="ARBA" id="ARBA00023278"/>
    </source>
</evidence>
<feature type="region of interest" description="Disordered" evidence="3">
    <location>
        <begin position="304"/>
        <end position="377"/>
    </location>
</feature>
<dbReference type="Proteomes" id="UP000239649">
    <property type="component" value="Unassembled WGS sequence"/>
</dbReference>
<feature type="signal peptide" evidence="4">
    <location>
        <begin position="1"/>
        <end position="21"/>
    </location>
</feature>
<evidence type="ECO:0000256" key="4">
    <source>
        <dbReference type="SAM" id="SignalP"/>
    </source>
</evidence>
<dbReference type="OrthoDB" id="10256829at2759"/>
<sequence>MGLAVAMGALLLACVAPGITGRLLQADDVTVRSVEERLLLDTSGLVLSVDAAEADAGSELTQLAGTVGEASWPTTNDPSTLVKLKNAGYATAYGGSVLFTAPAPGVAEEGTYGLSTELLSVTDGAWGDDFTAVAWYKPAGSADPDAVLLQVAYAGETGDWGSSATWRVGSFSDKTKGFVALDGFKAATAPWTVGADCWQQLAVVKSGPQLTFYYNKAVAGTASATFVVNDYGTAAIVIGANYARLAAAGTNATGIDATQLGQSGLGWLSGSLGMVAVYGKALDAAGIAAIYDEQQAAGRYSEALCGQSTPTPSPSPPSPAVIPGVPPSPSPSPSPSPTTPGNAASPPKPPSTIDKSTAKVEGQGTTGSVSNTLSLTGGEELADLETNTQKQEELKKAIVQSCNLDPSYTVENVKIVVVKVEQRPLPQTGRTVVYEYVCVCIYILLPTPVCPVEVLVKEEINVYLFIRVQQPVIPWWNGPTATVCQCDDEGVCNDDTPPVPPPVVIPDCSSNICFLLDGSKSLFNVDAWNDVVAAARSIMYSISSPDAIFDVFWFSNEVEKIGNTVTGAEVAADNTFITQVLNTVPNAHGTFMAQAISTCQQVLSDEESGQSKTIILITDGKPTDREQTFAAADAAKAQGLKMVVVGAGEIDYETLKALASGPSFVFANYELDASQLLLLADLAASATCRELD</sequence>
<organism evidence="6 7">
    <name type="scientific">Micractinium conductrix</name>
    <dbReference type="NCBI Taxonomy" id="554055"/>
    <lineage>
        <taxon>Eukaryota</taxon>
        <taxon>Viridiplantae</taxon>
        <taxon>Chlorophyta</taxon>
        <taxon>core chlorophytes</taxon>
        <taxon>Trebouxiophyceae</taxon>
        <taxon>Chlorellales</taxon>
        <taxon>Chlorellaceae</taxon>
        <taxon>Chlorella clade</taxon>
        <taxon>Micractinium</taxon>
    </lineage>
</organism>
<dbReference type="SMART" id="SM00327">
    <property type="entry name" value="VWA"/>
    <property type="match status" value="1"/>
</dbReference>
<keyword evidence="7" id="KW-1185">Reference proteome</keyword>
<dbReference type="InterPro" id="IPR002035">
    <property type="entry name" value="VWF_A"/>
</dbReference>
<accession>A0A2P6V6N5</accession>
<evidence type="ECO:0000259" key="5">
    <source>
        <dbReference type="PROSITE" id="PS50234"/>
    </source>
</evidence>
<feature type="compositionally biased region" description="Polar residues" evidence="3">
    <location>
        <begin position="366"/>
        <end position="375"/>
    </location>
</feature>
<comment type="caution">
    <text evidence="6">The sequence shown here is derived from an EMBL/GenBank/DDBJ whole genome shotgun (WGS) entry which is preliminary data.</text>
</comment>
<dbReference type="STRING" id="554055.A0A2P6V6N5"/>
<dbReference type="InterPro" id="IPR050525">
    <property type="entry name" value="ECM_Assembly_Org"/>
</dbReference>
<feature type="domain" description="VWFA" evidence="5">
    <location>
        <begin position="511"/>
        <end position="686"/>
    </location>
</feature>
<dbReference type="SUPFAM" id="SSF49899">
    <property type="entry name" value="Concanavalin A-like lectins/glucanases"/>
    <property type="match status" value="1"/>
</dbReference>
<proteinExistence type="inferred from homology"/>
<dbReference type="Gene3D" id="2.60.120.200">
    <property type="match status" value="1"/>
</dbReference>
<evidence type="ECO:0000313" key="7">
    <source>
        <dbReference type="Proteomes" id="UP000239649"/>
    </source>
</evidence>
<gene>
    <name evidence="6" type="ORF">C2E20_6763</name>
</gene>
<comment type="similarity">
    <text evidence="2">Belongs to the fibril-associated collagens with interrupted helices (FACIT) family.</text>
</comment>
<protein>
    <submittedName>
        <fullName evidence="6">Collagen alpha-6(VI) chain-like isoform X2</fullName>
    </submittedName>
</protein>
<dbReference type="SUPFAM" id="SSF53300">
    <property type="entry name" value="vWA-like"/>
    <property type="match status" value="1"/>
</dbReference>
<evidence type="ECO:0000256" key="2">
    <source>
        <dbReference type="ARBA" id="ARBA00049648"/>
    </source>
</evidence>
<dbReference type="PANTHER" id="PTHR24020">
    <property type="entry name" value="COLLAGEN ALPHA"/>
    <property type="match status" value="1"/>
</dbReference>
<dbReference type="EMBL" id="LHPF02000024">
    <property type="protein sequence ID" value="PSC69744.1"/>
    <property type="molecule type" value="Genomic_DNA"/>
</dbReference>
<name>A0A2P6V6N5_9CHLO</name>
<reference evidence="6 7" key="1">
    <citation type="journal article" date="2018" name="Plant J.">
        <title>Genome sequences of Chlorella sorokiniana UTEX 1602 and Micractinium conductrix SAG 241.80: implications to maltose excretion by a green alga.</title>
        <authorList>
            <person name="Arriola M.B."/>
            <person name="Velmurugan N."/>
            <person name="Zhang Y."/>
            <person name="Plunkett M.H."/>
            <person name="Hondzo H."/>
            <person name="Barney B.M."/>
        </authorList>
    </citation>
    <scope>NUCLEOTIDE SEQUENCE [LARGE SCALE GENOMIC DNA]</scope>
    <source>
        <strain evidence="6 7">SAG 241.80</strain>
    </source>
</reference>
<dbReference type="PROSITE" id="PS50234">
    <property type="entry name" value="VWFA"/>
    <property type="match status" value="1"/>
</dbReference>
<dbReference type="Gene3D" id="3.40.50.410">
    <property type="entry name" value="von Willebrand factor, type A domain"/>
    <property type="match status" value="1"/>
</dbReference>
<evidence type="ECO:0000256" key="3">
    <source>
        <dbReference type="SAM" id="MobiDB-lite"/>
    </source>
</evidence>